<dbReference type="InterPro" id="IPR013762">
    <property type="entry name" value="Integrase-like_cat_sf"/>
</dbReference>
<feature type="domain" description="Tyr recombinase" evidence="6">
    <location>
        <begin position="224"/>
        <end position="398"/>
    </location>
</feature>
<sequence length="430" mass="48632">MAITRSDIEETRATAVRSNRKITLRDVDGSGSRDLPVRGLTLIVGPTGDGRWVYAYRKRGKDNKGKRHPQKWVRIGGVEETPIDTARKEVRLLKEMVASGRDPLAEKEVAEREEAARRAEEALMNLSLVDAIERYLAQKTCRPSSLASERMQLILSARDIGIEDARINSITKRHVMDLIDQHRSKPATARQRYGALNRLYKWLLARDMVTSNPCAHIDRLPAPPPPRTWKPSALELQALWQAADAIGGTRGRFLKAMILLPLRLSEMAGLEPCEVSCGQVTLSGKRTKNGDDFSLPIPRAYLCLFDPDTDARVFQLARRGSFNARKGFSGQVRKVSGVERFHFHSLRKLFVSELAEHDIGDPDLADSLLNHRQSETRYGVRAAYLQARRRRRKTEVMEAWANLVAYAVEHGSWPRESETLPENVVWFDHG</sequence>
<dbReference type="SUPFAM" id="SSF56349">
    <property type="entry name" value="DNA breaking-rejoining enzymes"/>
    <property type="match status" value="1"/>
</dbReference>
<evidence type="ECO:0000259" key="6">
    <source>
        <dbReference type="PROSITE" id="PS51898"/>
    </source>
</evidence>
<evidence type="ECO:0000256" key="5">
    <source>
        <dbReference type="PROSITE-ProRule" id="PRU01248"/>
    </source>
</evidence>
<name>A0A0P1EBU4_9RHOB</name>
<reference evidence="8 9" key="1">
    <citation type="submission" date="2015-09" db="EMBL/GenBank/DDBJ databases">
        <authorList>
            <consortium name="Swine Surveillance"/>
        </authorList>
    </citation>
    <scope>NUCLEOTIDE SEQUENCE [LARGE SCALE GENOMIC DNA]</scope>
    <source>
        <strain evidence="8 9">CECT 4292</strain>
    </source>
</reference>
<dbReference type="InterPro" id="IPR011010">
    <property type="entry name" value="DNA_brk_join_enz"/>
</dbReference>
<dbReference type="RefSeq" id="WP_058276246.1">
    <property type="nucleotide sequence ID" value="NZ_CYPU01000011.1"/>
</dbReference>
<dbReference type="InterPro" id="IPR050808">
    <property type="entry name" value="Phage_Integrase"/>
</dbReference>
<dbReference type="AlphaFoldDB" id="A0A0P1EBU4"/>
<dbReference type="PROSITE" id="PS51898">
    <property type="entry name" value="TYR_RECOMBINASE"/>
    <property type="match status" value="1"/>
</dbReference>
<dbReference type="PANTHER" id="PTHR30629">
    <property type="entry name" value="PROPHAGE INTEGRASE"/>
    <property type="match status" value="1"/>
</dbReference>
<proteinExistence type="inferred from homology"/>
<evidence type="ECO:0000313" key="9">
    <source>
        <dbReference type="Proteomes" id="UP000050783"/>
    </source>
</evidence>
<dbReference type="InterPro" id="IPR002104">
    <property type="entry name" value="Integrase_catalytic"/>
</dbReference>
<evidence type="ECO:0000259" key="7">
    <source>
        <dbReference type="PROSITE" id="PS51900"/>
    </source>
</evidence>
<dbReference type="Gene3D" id="1.10.443.10">
    <property type="entry name" value="Intergrase catalytic core"/>
    <property type="match status" value="1"/>
</dbReference>
<dbReference type="GO" id="GO:0006310">
    <property type="term" value="P:DNA recombination"/>
    <property type="evidence" value="ECO:0007669"/>
    <property type="project" value="UniProtKB-KW"/>
</dbReference>
<dbReference type="GO" id="GO:0003677">
    <property type="term" value="F:DNA binding"/>
    <property type="evidence" value="ECO:0007669"/>
    <property type="project" value="UniProtKB-UniRule"/>
</dbReference>
<protein>
    <submittedName>
        <fullName evidence="8">Site-specific recombinase XerD</fullName>
    </submittedName>
</protein>
<dbReference type="Pfam" id="PF13356">
    <property type="entry name" value="Arm-DNA-bind_3"/>
    <property type="match status" value="1"/>
</dbReference>
<evidence type="ECO:0000256" key="4">
    <source>
        <dbReference type="ARBA" id="ARBA00023172"/>
    </source>
</evidence>
<dbReference type="PANTHER" id="PTHR30629:SF2">
    <property type="entry name" value="PROPHAGE INTEGRASE INTS-RELATED"/>
    <property type="match status" value="1"/>
</dbReference>
<dbReference type="InterPro" id="IPR025166">
    <property type="entry name" value="Integrase_DNA_bind_dom"/>
</dbReference>
<dbReference type="GO" id="GO:0015074">
    <property type="term" value="P:DNA integration"/>
    <property type="evidence" value="ECO:0007669"/>
    <property type="project" value="UniProtKB-KW"/>
</dbReference>
<comment type="similarity">
    <text evidence="1">Belongs to the 'phage' integrase family.</text>
</comment>
<evidence type="ECO:0000256" key="1">
    <source>
        <dbReference type="ARBA" id="ARBA00008857"/>
    </source>
</evidence>
<dbReference type="InterPro" id="IPR010998">
    <property type="entry name" value="Integrase_recombinase_N"/>
</dbReference>
<keyword evidence="3 5" id="KW-0238">DNA-binding</keyword>
<dbReference type="Proteomes" id="UP000050783">
    <property type="component" value="Unassembled WGS sequence"/>
</dbReference>
<keyword evidence="2" id="KW-0229">DNA integration</keyword>
<evidence type="ECO:0000313" key="8">
    <source>
        <dbReference type="EMBL" id="CUH46453.1"/>
    </source>
</evidence>
<dbReference type="InterPro" id="IPR038488">
    <property type="entry name" value="Integrase_DNA-bd_sf"/>
</dbReference>
<dbReference type="Gene3D" id="1.10.150.130">
    <property type="match status" value="1"/>
</dbReference>
<dbReference type="Gene3D" id="3.30.160.390">
    <property type="entry name" value="Integrase, DNA-binding domain"/>
    <property type="match status" value="1"/>
</dbReference>
<feature type="domain" description="Core-binding (CB)" evidence="7">
    <location>
        <begin position="126"/>
        <end position="204"/>
    </location>
</feature>
<dbReference type="GeneID" id="55491914"/>
<accession>A0A0P1EBU4</accession>
<dbReference type="OrthoDB" id="6388170at2"/>
<keyword evidence="4" id="KW-0233">DNA recombination</keyword>
<dbReference type="EMBL" id="CYPU01000011">
    <property type="protein sequence ID" value="CUH46453.1"/>
    <property type="molecule type" value="Genomic_DNA"/>
</dbReference>
<dbReference type="InterPro" id="IPR044068">
    <property type="entry name" value="CB"/>
</dbReference>
<gene>
    <name evidence="8" type="ORF">RUA4292_00619</name>
</gene>
<evidence type="ECO:0000256" key="3">
    <source>
        <dbReference type="ARBA" id="ARBA00023125"/>
    </source>
</evidence>
<dbReference type="PROSITE" id="PS51900">
    <property type="entry name" value="CB"/>
    <property type="match status" value="1"/>
</dbReference>
<organism evidence="8 9">
    <name type="scientific">Ruegeria atlantica</name>
    <dbReference type="NCBI Taxonomy" id="81569"/>
    <lineage>
        <taxon>Bacteria</taxon>
        <taxon>Pseudomonadati</taxon>
        <taxon>Pseudomonadota</taxon>
        <taxon>Alphaproteobacteria</taxon>
        <taxon>Rhodobacterales</taxon>
        <taxon>Roseobacteraceae</taxon>
        <taxon>Ruegeria</taxon>
    </lineage>
</organism>
<evidence type="ECO:0000256" key="2">
    <source>
        <dbReference type="ARBA" id="ARBA00022908"/>
    </source>
</evidence>